<dbReference type="Proteomes" id="UP000075683">
    <property type="component" value="Unassembled WGS sequence"/>
</dbReference>
<protein>
    <submittedName>
        <fullName evidence="1">Uncharacterized protein</fullName>
    </submittedName>
</protein>
<accession>A0A150L7U1</accession>
<dbReference type="EMBL" id="LQYT01000140">
    <property type="protein sequence ID" value="KYD08354.1"/>
    <property type="molecule type" value="Genomic_DNA"/>
</dbReference>
<proteinExistence type="predicted"/>
<reference evidence="1 2" key="1">
    <citation type="submission" date="2016-01" db="EMBL/GenBank/DDBJ databases">
        <title>Draft Genome Sequences of Seven Thermophilic Sporeformers Isolated from Foods.</title>
        <authorList>
            <person name="Berendsen E.M."/>
            <person name="Wells-Bennik M.H."/>
            <person name="Krawcyk A.O."/>
            <person name="De Jong A."/>
            <person name="Holsappel S."/>
            <person name="Eijlander R.T."/>
            <person name="Kuipers O.P."/>
        </authorList>
    </citation>
    <scope>NUCLEOTIDE SEQUENCE [LARGE SCALE GENOMIC DNA]</scope>
    <source>
        <strain evidence="1 2">B4135</strain>
    </source>
</reference>
<dbReference type="STRING" id="301148.B4135_4065"/>
<evidence type="ECO:0000313" key="2">
    <source>
        <dbReference type="Proteomes" id="UP000075683"/>
    </source>
</evidence>
<comment type="caution">
    <text evidence="1">The sequence shown here is derived from an EMBL/GenBank/DDBJ whole genome shotgun (WGS) entry which is preliminary data.</text>
</comment>
<gene>
    <name evidence="1" type="ORF">B4135_4065</name>
</gene>
<organism evidence="1 2">
    <name type="scientific">Caldibacillus debilis</name>
    <dbReference type="NCBI Taxonomy" id="301148"/>
    <lineage>
        <taxon>Bacteria</taxon>
        <taxon>Bacillati</taxon>
        <taxon>Bacillota</taxon>
        <taxon>Bacilli</taxon>
        <taxon>Bacillales</taxon>
        <taxon>Bacillaceae</taxon>
        <taxon>Caldibacillus</taxon>
    </lineage>
</organism>
<evidence type="ECO:0000313" key="1">
    <source>
        <dbReference type="EMBL" id="KYD08354.1"/>
    </source>
</evidence>
<sequence length="56" mass="6606">MSQRRLLVADILCFPEPFPPNMRETVRKKIQLFSKKEGFHGRQIERKGCSIQKANF</sequence>
<name>A0A150L7U1_9BACI</name>
<dbReference type="AlphaFoldDB" id="A0A150L7U1"/>